<dbReference type="SUPFAM" id="SSF103025">
    <property type="entry name" value="Folate-binding domain"/>
    <property type="match status" value="1"/>
</dbReference>
<dbReference type="STRING" id="1666911.HLUCCA11_05485"/>
<reference evidence="4 5" key="1">
    <citation type="submission" date="2015-09" db="EMBL/GenBank/DDBJ databases">
        <title>Identification and resolution of microdiversity through metagenomic sequencing of parallel consortia.</title>
        <authorList>
            <person name="Nelson W.C."/>
            <person name="Romine M.F."/>
            <person name="Lindemann S.R."/>
        </authorList>
    </citation>
    <scope>NUCLEOTIDE SEQUENCE [LARGE SCALE GENOMIC DNA]</scope>
    <source>
        <strain evidence="4">Ana</strain>
    </source>
</reference>
<evidence type="ECO:0000259" key="2">
    <source>
        <dbReference type="Pfam" id="PF08669"/>
    </source>
</evidence>
<dbReference type="Pfam" id="PF08669">
    <property type="entry name" value="GCV_T_C"/>
    <property type="match status" value="1"/>
</dbReference>
<keyword evidence="4" id="KW-0808">Transferase</keyword>
<dbReference type="PATRIC" id="fig|1666911.3.peg.3302"/>
<feature type="domain" description="Aminomethyltransferase C-terminal" evidence="2">
    <location>
        <begin position="537"/>
        <end position="620"/>
    </location>
</feature>
<comment type="caution">
    <text evidence="4">The sequence shown here is derived from an EMBL/GenBank/DDBJ whole genome shotgun (WGS) entry which is preliminary data.</text>
</comment>
<evidence type="ECO:0000313" key="5">
    <source>
        <dbReference type="Proteomes" id="UP000050465"/>
    </source>
</evidence>
<dbReference type="SUPFAM" id="SSF101790">
    <property type="entry name" value="Aminomethyltransferase beta-barrel domain"/>
    <property type="match status" value="1"/>
</dbReference>
<evidence type="ECO:0000313" key="4">
    <source>
        <dbReference type="EMBL" id="KPQ36619.1"/>
    </source>
</evidence>
<evidence type="ECO:0000259" key="3">
    <source>
        <dbReference type="Pfam" id="PF09347"/>
    </source>
</evidence>
<dbReference type="GO" id="GO:0004047">
    <property type="term" value="F:aminomethyltransferase activity"/>
    <property type="evidence" value="ECO:0007669"/>
    <property type="project" value="UniProtKB-EC"/>
</dbReference>
<dbReference type="Proteomes" id="UP000050465">
    <property type="component" value="Unassembled WGS sequence"/>
</dbReference>
<proteinExistence type="predicted"/>
<organism evidence="4 5">
    <name type="scientific">Phormidesmis priestleyi Ana</name>
    <dbReference type="NCBI Taxonomy" id="1666911"/>
    <lineage>
        <taxon>Bacteria</taxon>
        <taxon>Bacillati</taxon>
        <taxon>Cyanobacteriota</taxon>
        <taxon>Cyanophyceae</taxon>
        <taxon>Leptolyngbyales</taxon>
        <taxon>Leptolyngbyaceae</taxon>
        <taxon>Phormidesmis</taxon>
    </lineage>
</organism>
<dbReference type="InterPro" id="IPR013977">
    <property type="entry name" value="GcvT_C"/>
</dbReference>
<feature type="domain" description="DUF1989" evidence="3">
    <location>
        <begin position="28"/>
        <end position="200"/>
    </location>
</feature>
<dbReference type="Pfam" id="PF01571">
    <property type="entry name" value="GCV_T"/>
    <property type="match status" value="1"/>
</dbReference>
<accession>A0A0P7ZSX5</accession>
<feature type="domain" description="GCVT N-terminal" evidence="1">
    <location>
        <begin position="268"/>
        <end position="519"/>
    </location>
</feature>
<dbReference type="PANTHER" id="PTHR43757">
    <property type="entry name" value="AMINOMETHYLTRANSFERASE"/>
    <property type="match status" value="1"/>
</dbReference>
<gene>
    <name evidence="4" type="primary">gcvT</name>
    <name evidence="4" type="ORF">HLUCCA11_05485</name>
</gene>
<dbReference type="GO" id="GO:0032259">
    <property type="term" value="P:methylation"/>
    <property type="evidence" value="ECO:0007669"/>
    <property type="project" value="UniProtKB-KW"/>
</dbReference>
<protein>
    <submittedName>
        <fullName evidence="4">Aminomethyltransferase</fullName>
        <ecNumber evidence="4">2.1.2.10</ecNumber>
    </submittedName>
</protein>
<sequence>MLAVTKEPSHSPYLDIPSPLGIVVAEYRLEPGSAQAYPVVKGQYIQIIDVAGSQCSDFLAFAEDSANVSRSEIDRQEIDSTVTRTLNGIANPQAGLHGKYFSQTLQPMVEVIQSTCDRHDSFLLACTSRYYEDAGYPGHPSCSDNFNQVLAPYGIQPRPGWPAINFFFNTHINDTNHVTAAESWSRPGDYVLLQAHQNLLCASSACPDDIDPANGWQPTPIHIRIYAAHQTFPRLTGTRIAADLPLRLTQESAFTPRIRSLTDDLSEYNSFWVPSSFAHQGDLAEYWALREKAALMDLSALRKFEITGADAFALLQYAFSRNVEKITAGHCAYGCLLNPHGGIVDDGIVFCFSPTHYRYVGNCDSDGDWLAKIAQHQGWSATVTDISPQVHNLALQGPASGSILAPLITPISPSLDSFSLHHLGYFQFEPVWIDDIPVLLSRTGYTGELGYELFVHPRYGPQLWNRLMAAGKPQGLQPLGMNALNRARIEAGLLARGYEFDDLTSPYQAGIGWTVAMKKPDFIGKSALEAIRQHPPRVTVGLVLQGNEVAAHGQCVFAQGERWRVGHITSATFSPILNKSIAIAQIAPEYAQPATIVEVGLLDGIKRRIEATVGPLAAFDPTKSRARS</sequence>
<name>A0A0P7ZSX5_9CYAN</name>
<dbReference type="EC" id="2.1.2.10" evidence="4"/>
<dbReference type="InterPro" id="IPR029043">
    <property type="entry name" value="GcvT/YgfZ_C"/>
</dbReference>
<dbReference type="InterPro" id="IPR027266">
    <property type="entry name" value="TrmE/GcvT-like"/>
</dbReference>
<dbReference type="InterPro" id="IPR018959">
    <property type="entry name" value="DUF1989"/>
</dbReference>
<dbReference type="EMBL" id="LJZR01000005">
    <property type="protein sequence ID" value="KPQ36619.1"/>
    <property type="molecule type" value="Genomic_DNA"/>
</dbReference>
<dbReference type="AlphaFoldDB" id="A0A0P7ZSX5"/>
<dbReference type="Gene3D" id="3.30.1360.120">
    <property type="entry name" value="Probable tRNA modification gtpase trme, domain 1"/>
    <property type="match status" value="1"/>
</dbReference>
<dbReference type="Pfam" id="PF09347">
    <property type="entry name" value="DUF1989"/>
    <property type="match status" value="1"/>
</dbReference>
<dbReference type="GO" id="GO:0008168">
    <property type="term" value="F:methyltransferase activity"/>
    <property type="evidence" value="ECO:0007669"/>
    <property type="project" value="UniProtKB-KW"/>
</dbReference>
<dbReference type="PANTHER" id="PTHR43757:SF2">
    <property type="entry name" value="AMINOMETHYLTRANSFERASE, MITOCHONDRIAL"/>
    <property type="match status" value="1"/>
</dbReference>
<dbReference type="InterPro" id="IPR028896">
    <property type="entry name" value="GcvT/YgfZ/DmdA"/>
</dbReference>
<keyword evidence="4" id="KW-0489">Methyltransferase</keyword>
<dbReference type="InterPro" id="IPR006222">
    <property type="entry name" value="GCVT_N"/>
</dbReference>
<evidence type="ECO:0000259" key="1">
    <source>
        <dbReference type="Pfam" id="PF01571"/>
    </source>
</evidence>